<dbReference type="InterPro" id="IPR000667">
    <property type="entry name" value="Peptidase_S13"/>
</dbReference>
<name>A0A3S0RM13_9BACI</name>
<dbReference type="Gene3D" id="3.50.80.20">
    <property type="entry name" value="D-Ala-D-Ala carboxypeptidase C, peptidase S13"/>
    <property type="match status" value="1"/>
</dbReference>
<proteinExistence type="inferred from homology"/>
<keyword evidence="4" id="KW-1185">Reference proteome</keyword>
<dbReference type="GO" id="GO:0000270">
    <property type="term" value="P:peptidoglycan metabolic process"/>
    <property type="evidence" value="ECO:0007669"/>
    <property type="project" value="TreeGrafter"/>
</dbReference>
<comment type="similarity">
    <text evidence="1">Belongs to the peptidase S13 family.</text>
</comment>
<dbReference type="Gene3D" id="3.40.710.10">
    <property type="entry name" value="DD-peptidase/beta-lactamase superfamily"/>
    <property type="match status" value="2"/>
</dbReference>
<dbReference type="SUPFAM" id="SSF56601">
    <property type="entry name" value="beta-lactamase/transpeptidase-like"/>
    <property type="match status" value="1"/>
</dbReference>
<organism evidence="3 4">
    <name type="scientific">Lysinibacillus antri</name>
    <dbReference type="NCBI Taxonomy" id="2498145"/>
    <lineage>
        <taxon>Bacteria</taxon>
        <taxon>Bacillati</taxon>
        <taxon>Bacillota</taxon>
        <taxon>Bacilli</taxon>
        <taxon>Bacillales</taxon>
        <taxon>Bacillaceae</taxon>
        <taxon>Lysinibacillus</taxon>
    </lineage>
</organism>
<dbReference type="Pfam" id="PF02113">
    <property type="entry name" value="Peptidase_S13"/>
    <property type="match status" value="1"/>
</dbReference>
<accession>A0A3S0RM13</accession>
<reference evidence="3 4" key="1">
    <citation type="submission" date="2018-12" db="EMBL/GenBank/DDBJ databases">
        <title>Lysinibacillus antri sp. nov., isolated from a cave soil.</title>
        <authorList>
            <person name="Narsing Rao M.P."/>
            <person name="Zhang H."/>
            <person name="Dong Z.-Y."/>
            <person name="Niu X.-K."/>
            <person name="Zhang K."/>
            <person name="Fang B.-Z."/>
            <person name="Kang Y.-Q."/>
            <person name="Xiao M."/>
            <person name="Li W.-J."/>
        </authorList>
    </citation>
    <scope>NUCLEOTIDE SEQUENCE [LARGE SCALE GENOMIC DNA]</scope>
    <source>
        <strain evidence="3 4">SYSU K30002</strain>
    </source>
</reference>
<keyword evidence="3" id="KW-0121">Carboxypeptidase</keyword>
<dbReference type="PANTHER" id="PTHR30023:SF0">
    <property type="entry name" value="PENICILLIN-SENSITIVE CARBOXYPEPTIDASE A"/>
    <property type="match status" value="1"/>
</dbReference>
<dbReference type="GO" id="GO:0006508">
    <property type="term" value="P:proteolysis"/>
    <property type="evidence" value="ECO:0007669"/>
    <property type="project" value="InterPro"/>
</dbReference>
<dbReference type="GO" id="GO:0009002">
    <property type="term" value="F:serine-type D-Ala-D-Ala carboxypeptidase activity"/>
    <property type="evidence" value="ECO:0007669"/>
    <property type="project" value="UniProtKB-EC"/>
</dbReference>
<evidence type="ECO:0000313" key="3">
    <source>
        <dbReference type="EMBL" id="RUL57018.1"/>
    </source>
</evidence>
<dbReference type="PANTHER" id="PTHR30023">
    <property type="entry name" value="D-ALANYL-D-ALANINE CARBOXYPEPTIDASE"/>
    <property type="match status" value="1"/>
</dbReference>
<keyword evidence="3" id="KW-0645">Protease</keyword>
<dbReference type="RefSeq" id="WP_126657133.1">
    <property type="nucleotide sequence ID" value="NZ_RYYR01000001.1"/>
</dbReference>
<dbReference type="EMBL" id="RYYR01000001">
    <property type="protein sequence ID" value="RUL57018.1"/>
    <property type="molecule type" value="Genomic_DNA"/>
</dbReference>
<dbReference type="Proteomes" id="UP000287910">
    <property type="component" value="Unassembled WGS sequence"/>
</dbReference>
<dbReference type="AlphaFoldDB" id="A0A3S0RM13"/>
<keyword evidence="2 3" id="KW-0378">Hydrolase</keyword>
<dbReference type="PRINTS" id="PR00922">
    <property type="entry name" value="DADACBPTASE3"/>
</dbReference>
<comment type="caution">
    <text evidence="3">The sequence shown here is derived from an EMBL/GenBank/DDBJ whole genome shotgun (WGS) entry which is preliminary data.</text>
</comment>
<sequence length="474" mass="52583">MKRINLLIVIMLILFPVQKFHAISNIEQVIQHQLGNNSISVSLRTIDTGEILYEKNGNVPMKPASTLKLLTAAAALDILGSNYRFHTKLYIDGEVVVDELKGDVYIKGEGDPTLQKQNFETFAAALKFYGIRKISGNIYGDDFAFSGDQLTPGIVSSDESYYYAARTSAITMSPDNDYDAGTLIIEAIPTKIGQAPDIRAIPNLSGMMIQNNARTVSPNDKTTIEIKRQYQTNTIIVSGNLPVGDPFKDWVTLQDPTINTLHAIKQTFEEEGITFSPNANIERKKIPKNAILLYAKHSTALKNLIKPFLKLSNNSIADILVKTMGKEVYGKGQTDYGVKALKIYGQSMGLTMDQWFLEDGSGISHNNRLTANELSQLLIKVQDEPNFETFYTSLPIGGQEDRIEGGSLRKRFLLAPYKDRIIAKTGHISGVYTLAGYVNTKSGRTLAFAILTNNQPSNKIDEIDEVLKKIVTQY</sequence>
<evidence type="ECO:0000313" key="4">
    <source>
        <dbReference type="Proteomes" id="UP000287910"/>
    </source>
</evidence>
<evidence type="ECO:0000256" key="2">
    <source>
        <dbReference type="ARBA" id="ARBA00022801"/>
    </source>
</evidence>
<dbReference type="EC" id="3.4.16.4" evidence="3"/>
<evidence type="ECO:0000256" key="1">
    <source>
        <dbReference type="ARBA" id="ARBA00006096"/>
    </source>
</evidence>
<protein>
    <submittedName>
        <fullName evidence="3">D-alanyl-D-alanine carboxypeptidase/D-alanyl-D-alanine-endopeptidase</fullName>
        <ecNumber evidence="3">3.4.16.4</ecNumber>
    </submittedName>
</protein>
<dbReference type="NCBIfam" id="TIGR00666">
    <property type="entry name" value="PBP4"/>
    <property type="match status" value="1"/>
</dbReference>
<gene>
    <name evidence="3" type="primary">dacB</name>
    <name evidence="3" type="ORF">EK386_00950</name>
</gene>
<dbReference type="InterPro" id="IPR012338">
    <property type="entry name" value="Beta-lactam/transpept-like"/>
</dbReference>